<proteinExistence type="predicted"/>
<dbReference type="RefSeq" id="WP_430795163.1">
    <property type="nucleotide sequence ID" value="NZ_QSMZ01000054.1"/>
</dbReference>
<name>A0A9W7PZ68_BACCE</name>
<accession>A0A9W7PZ68</accession>
<organism evidence="1 2">
    <name type="scientific">Bacillus cereus</name>
    <dbReference type="NCBI Taxonomy" id="1396"/>
    <lineage>
        <taxon>Bacteria</taxon>
        <taxon>Bacillati</taxon>
        <taxon>Bacillota</taxon>
        <taxon>Bacilli</taxon>
        <taxon>Bacillales</taxon>
        <taxon>Bacillaceae</taxon>
        <taxon>Bacillus</taxon>
        <taxon>Bacillus cereus group</taxon>
    </lineage>
</organism>
<gene>
    <name evidence="1" type="ORF">DX932_30855</name>
</gene>
<sequence>MQCINRGYKVLGEYINRNVKVKLLCPLGHEWDVAPSKFRSGRECSICTGRCPKQSVKNFFDLCKERGYKIIGDYINSNRKVKLLCPEGHEWDVIPTSFKLGVSCRKCVGHCPEKSKKDFLKRCEERGYTVLGKYVKSSEKVKLLCLFGHQWDVTPTSFKLGTNCRKCAGRCSEKAKIEFWVLCENRGYKAIGQYINK</sequence>
<reference evidence="1 2" key="1">
    <citation type="submission" date="2018-08" db="EMBL/GenBank/DDBJ databases">
        <title>Bacillus phenotypic plasticity.</title>
        <authorList>
            <person name="Hurtado E."/>
        </authorList>
    </citation>
    <scope>NUCLEOTIDE SEQUENCE [LARGE SCALE GENOMIC DNA]</scope>
    <source>
        <strain evidence="1 2">111b</strain>
    </source>
</reference>
<comment type="caution">
    <text evidence="1">The sequence shown here is derived from an EMBL/GenBank/DDBJ whole genome shotgun (WGS) entry which is preliminary data.</text>
</comment>
<dbReference type="AlphaFoldDB" id="A0A9W7PZ68"/>
<dbReference type="Proteomes" id="UP000323321">
    <property type="component" value="Unassembled WGS sequence"/>
</dbReference>
<evidence type="ECO:0008006" key="3">
    <source>
        <dbReference type="Google" id="ProtNLM"/>
    </source>
</evidence>
<dbReference type="EMBL" id="QSMZ01000054">
    <property type="protein sequence ID" value="KAA6448367.1"/>
    <property type="molecule type" value="Genomic_DNA"/>
</dbReference>
<protein>
    <recommendedName>
        <fullName evidence="3">DUF3795 domain-containing protein</fullName>
    </recommendedName>
</protein>
<evidence type="ECO:0000313" key="2">
    <source>
        <dbReference type="Proteomes" id="UP000323321"/>
    </source>
</evidence>
<evidence type="ECO:0000313" key="1">
    <source>
        <dbReference type="EMBL" id="KAA6448367.1"/>
    </source>
</evidence>